<dbReference type="GO" id="GO:0016787">
    <property type="term" value="F:hydrolase activity"/>
    <property type="evidence" value="ECO:0007669"/>
    <property type="project" value="UniProtKB-KW"/>
</dbReference>
<evidence type="ECO:0000313" key="4">
    <source>
        <dbReference type="EMBL" id="RGP81821.1"/>
    </source>
</evidence>
<gene>
    <name evidence="4" type="ORF">FLONG3_16</name>
</gene>
<dbReference type="SUPFAM" id="SSF52499">
    <property type="entry name" value="Isochorismatase-like hydrolases"/>
    <property type="match status" value="1"/>
</dbReference>
<dbReference type="InterPro" id="IPR036380">
    <property type="entry name" value="Isochorismatase-like_sf"/>
</dbReference>
<comment type="caution">
    <text evidence="4">The sequence shown here is derived from an EMBL/GenBank/DDBJ whole genome shotgun (WGS) entry which is preliminary data.</text>
</comment>
<dbReference type="CDD" id="cd00431">
    <property type="entry name" value="cysteine_hydrolases"/>
    <property type="match status" value="1"/>
</dbReference>
<dbReference type="InterPro" id="IPR000868">
    <property type="entry name" value="Isochorismatase-like_dom"/>
</dbReference>
<protein>
    <submittedName>
        <fullName evidence="4">Isochorismatase hydrolase</fullName>
    </submittedName>
</protein>
<comment type="similarity">
    <text evidence="1">Belongs to the isochorismatase family.</text>
</comment>
<evidence type="ECO:0000256" key="2">
    <source>
        <dbReference type="ARBA" id="ARBA00022801"/>
    </source>
</evidence>
<dbReference type="Pfam" id="PF00857">
    <property type="entry name" value="Isochorismatase"/>
    <property type="match status" value="1"/>
</dbReference>
<dbReference type="Gene3D" id="3.40.50.850">
    <property type="entry name" value="Isochorismatase-like"/>
    <property type="match status" value="1"/>
</dbReference>
<keyword evidence="5" id="KW-1185">Reference proteome</keyword>
<dbReference type="AlphaFoldDB" id="A0A395TAX4"/>
<keyword evidence="2 4" id="KW-0378">Hydrolase</keyword>
<proteinExistence type="inferred from homology"/>
<reference evidence="4 5" key="1">
    <citation type="journal article" date="2018" name="PLoS Pathog.">
        <title>Evolution of structural diversity of trichothecenes, a family of toxins produced by plant pathogenic and entomopathogenic fungi.</title>
        <authorList>
            <person name="Proctor R.H."/>
            <person name="McCormick S.P."/>
            <person name="Kim H.S."/>
            <person name="Cardoza R.E."/>
            <person name="Stanley A.M."/>
            <person name="Lindo L."/>
            <person name="Kelly A."/>
            <person name="Brown D.W."/>
            <person name="Lee T."/>
            <person name="Vaughan M.M."/>
            <person name="Alexander N.J."/>
            <person name="Busman M."/>
            <person name="Gutierrez S."/>
        </authorList>
    </citation>
    <scope>NUCLEOTIDE SEQUENCE [LARGE SCALE GENOMIC DNA]</scope>
    <source>
        <strain evidence="4 5">NRRL 20695</strain>
    </source>
</reference>
<name>A0A395TAX4_9HYPO</name>
<dbReference type="InterPro" id="IPR050272">
    <property type="entry name" value="Isochorismatase-like_hydrls"/>
</dbReference>
<evidence type="ECO:0000313" key="5">
    <source>
        <dbReference type="Proteomes" id="UP000266234"/>
    </source>
</evidence>
<organism evidence="4 5">
    <name type="scientific">Fusarium longipes</name>
    <dbReference type="NCBI Taxonomy" id="694270"/>
    <lineage>
        <taxon>Eukaryota</taxon>
        <taxon>Fungi</taxon>
        <taxon>Dikarya</taxon>
        <taxon>Ascomycota</taxon>
        <taxon>Pezizomycotina</taxon>
        <taxon>Sordariomycetes</taxon>
        <taxon>Hypocreomycetidae</taxon>
        <taxon>Hypocreales</taxon>
        <taxon>Nectriaceae</taxon>
        <taxon>Fusarium</taxon>
    </lineage>
</organism>
<evidence type="ECO:0000256" key="1">
    <source>
        <dbReference type="ARBA" id="ARBA00006336"/>
    </source>
</evidence>
<accession>A0A395TAX4</accession>
<feature type="domain" description="Isochorismatase-like" evidence="3">
    <location>
        <begin position="16"/>
        <end position="189"/>
    </location>
</feature>
<dbReference type="PANTHER" id="PTHR43540:SF1">
    <property type="entry name" value="ISOCHORISMATASE HYDROLASE"/>
    <property type="match status" value="1"/>
</dbReference>
<dbReference type="EMBL" id="PXOG01000001">
    <property type="protein sequence ID" value="RGP81821.1"/>
    <property type="molecule type" value="Genomic_DNA"/>
</dbReference>
<evidence type="ECO:0000259" key="3">
    <source>
        <dbReference type="Pfam" id="PF00857"/>
    </source>
</evidence>
<dbReference type="OrthoDB" id="1739143at2759"/>
<dbReference type="Proteomes" id="UP000266234">
    <property type="component" value="Unassembled WGS sequence"/>
</dbReference>
<dbReference type="PANTHER" id="PTHR43540">
    <property type="entry name" value="PEROXYUREIDOACRYLATE/UREIDOACRYLATE AMIDOHYDROLASE-RELATED"/>
    <property type="match status" value="1"/>
</dbReference>
<sequence>MSTDASAPTAYGPSETALLLLDWYSLFVEKVAGPGAQPALETAIQLRKWAKAQGITVIHCLIDANGVLPPAAKDVARLSGLLEIMKTIEQPEPAELRDDSERTFHRRPGHISALKAPGLLEYLNEKGIKSLVLTGLSTSGCVLRTAITATDAEFAMTTISDACADKDGELHQVILDKIIPNRGHVKSAAEFQKEFEAAVKV</sequence>